<dbReference type="InterPro" id="IPR040920">
    <property type="entry name" value="Arabino_trans_N"/>
</dbReference>
<evidence type="ECO:0000313" key="17">
    <source>
        <dbReference type="Proteomes" id="UP000182237"/>
    </source>
</evidence>
<evidence type="ECO:0000256" key="12">
    <source>
        <dbReference type="SAM" id="Phobius"/>
    </source>
</evidence>
<evidence type="ECO:0000259" key="15">
    <source>
        <dbReference type="Pfam" id="PF17689"/>
    </source>
</evidence>
<keyword evidence="17" id="KW-1185">Reference proteome</keyword>
<dbReference type="OrthoDB" id="3584570at2"/>
<dbReference type="EMBL" id="LT629765">
    <property type="protein sequence ID" value="SDS64008.1"/>
    <property type="molecule type" value="Genomic_DNA"/>
</dbReference>
<evidence type="ECO:0000256" key="1">
    <source>
        <dbReference type="ARBA" id="ARBA00003001"/>
    </source>
</evidence>
<evidence type="ECO:0000259" key="13">
    <source>
        <dbReference type="Pfam" id="PF04602"/>
    </source>
</evidence>
<feature type="transmembrane region" description="Helical" evidence="12">
    <location>
        <begin position="12"/>
        <end position="32"/>
    </location>
</feature>
<proteinExistence type="inferred from homology"/>
<accession>A0A1H1TUY1</accession>
<keyword evidence="8 12" id="KW-1133">Transmembrane helix</keyword>
<sequence>MKARTEASSSFAGLAAVSGILAFLCFVLTPLLPVNQVQSSLSWPQNGELNSVNAPLISLAPDELEITVPLSAVDALREGQSLIVGTLPEDSTEAFDRGMFITSPDGGIIVNSVNEVLFELTPQEVAELPEGADVVVRATSEGTSVTIPGTDYEEEGEEDLRPQVTGLYTELEGDAAALIDDGLNAQVQINSRFTSTPTTLKTAAMVLGAVSALIALFSLWRLDHLDGRRWRFFPRTWRTFTPLDAVVLAILGFWHVFGANTSDDGFLLTMARVSNESDYMANYYRWYGVPESPFGSPFYDILALLAKVSTASMWMRLPTLIAGILTWWILSREILPRLGEAIGQRRMAYWTAAFVFLAFWLPYNNGTRPEPIIALGLIATWAAFERAIAAQRLAPAAVGTVFAAFTLACGPTGLAAVGVFLISLPAVFRIMHRRRAYAPWVSYIAVFLGVGTSVMIAVFHDQTLAAVIEATAVRAEVGPALPWYSEPARYYTLFQESVDGSMTRRFPVFILVFCVALILWALARFGRVPGAARGPVQRLVAIVALSTFFFMFTPTKWTHHFGIYAGVGGAAAAVGAVVLSAVALRSARNRTLSIAAVLFIMAFTLGGWNAWWYVSSFGVPWWDRTVQLRGVEANTVMLAITLVVLAIGIVQSLRKDGALTPSERSRWAGVMSAPIAVISILMVAFSCLTFLKAFIDQAPAYSVGMGNVKTFGGNVCALGGDVLLETDTNDSFLTPVGGVPLGRSLEAGDNRGFHPEGVPAYIVSEADNVATSDPRTAADDSAAAAVAPADTTGTGAGTSSRTGTSTGTGSSTDAGRADAAAQPSDASAQEQSTTRTNTQGNRPADQPGINGSTVRLPFNLDYTRVPVLGTFSDEPSGAASLETAWYELPASREDAPLLVTSVAGRIAHHDINGIKQRGNELMLEYGSRSGDGTVEVLGEVEMLDQGPTPSWRNLRYPLADLPAEADVVRLVAEDSSLKKEDWLALTPLRVPTLAPLGEVLPADEPGLLDWAVAFQYPCQRTFNHFAGVTEIPEYRIMPDAPGKKQLSGFMDFLGGGALATAEAVNYSYEIPGYLNNDWQRDWGSVARYERRPNSVGEAPQVAQIDHEEIERSGWWSPGPMTIRDPNES</sequence>
<dbReference type="Pfam" id="PF14896">
    <property type="entry name" value="Arabino_trans_C"/>
    <property type="match status" value="2"/>
</dbReference>
<dbReference type="GO" id="GO:0005886">
    <property type="term" value="C:plasma membrane"/>
    <property type="evidence" value="ECO:0007669"/>
    <property type="project" value="UniProtKB-SubCell"/>
</dbReference>
<feature type="transmembrane region" description="Helical" evidence="12">
    <location>
        <begin position="347"/>
        <end position="363"/>
    </location>
</feature>
<comment type="similarity">
    <text evidence="3">Belongs to the emb family.</text>
</comment>
<feature type="transmembrane region" description="Helical" evidence="12">
    <location>
        <begin position="202"/>
        <end position="220"/>
    </location>
</feature>
<dbReference type="STRING" id="1203190.GCA_000312345_00851"/>
<dbReference type="InterPro" id="IPR007680">
    <property type="entry name" value="Arabino_trans_central"/>
</dbReference>
<feature type="transmembrane region" description="Helical" evidence="12">
    <location>
        <begin position="561"/>
        <end position="584"/>
    </location>
</feature>
<dbReference type="GO" id="GO:0071766">
    <property type="term" value="P:Actinobacterium-type cell wall biogenesis"/>
    <property type="evidence" value="ECO:0007669"/>
    <property type="project" value="InterPro"/>
</dbReference>
<feature type="transmembrane region" description="Helical" evidence="12">
    <location>
        <begin position="440"/>
        <end position="459"/>
    </location>
</feature>
<feature type="domain" description="Arabinofuranosyltransferase central" evidence="13">
    <location>
        <begin position="196"/>
        <end position="654"/>
    </location>
</feature>
<keyword evidence="4" id="KW-1003">Cell membrane</keyword>
<dbReference type="GO" id="GO:0052636">
    <property type="term" value="F:arabinosyltransferase activity"/>
    <property type="evidence" value="ECO:0007669"/>
    <property type="project" value="InterPro"/>
</dbReference>
<feature type="domain" description="Arabinosyltransferas concanavalin like" evidence="15">
    <location>
        <begin position="35"/>
        <end position="192"/>
    </location>
</feature>
<feature type="region of interest" description="Disordered" evidence="11">
    <location>
        <begin position="771"/>
        <end position="855"/>
    </location>
</feature>
<organism evidence="16 17">
    <name type="scientific">Corynebacterium timonense</name>
    <dbReference type="NCBI Taxonomy" id="441500"/>
    <lineage>
        <taxon>Bacteria</taxon>
        <taxon>Bacillati</taxon>
        <taxon>Actinomycetota</taxon>
        <taxon>Actinomycetes</taxon>
        <taxon>Mycobacteriales</taxon>
        <taxon>Corynebacteriaceae</taxon>
        <taxon>Corynebacterium</taxon>
    </lineage>
</organism>
<feature type="transmembrane region" description="Helical" evidence="12">
    <location>
        <begin position="673"/>
        <end position="695"/>
    </location>
</feature>
<reference evidence="16 17" key="1">
    <citation type="submission" date="2016-10" db="EMBL/GenBank/DDBJ databases">
        <authorList>
            <person name="de Groot N.N."/>
        </authorList>
    </citation>
    <scope>NUCLEOTIDE SEQUENCE [LARGE SCALE GENOMIC DNA]</scope>
    <source>
        <strain evidence="16 17">DSM 45434</strain>
    </source>
</reference>
<keyword evidence="10" id="KW-0961">Cell wall biogenesis/degradation</keyword>
<dbReference type="AlphaFoldDB" id="A0A1H1TUY1"/>
<comment type="subcellular location">
    <subcellularLocation>
        <location evidence="2">Cell membrane</location>
        <topology evidence="2">Multi-pass membrane protein</topology>
    </subcellularLocation>
</comment>
<dbReference type="Gene3D" id="2.60.120.610">
    <property type="entry name" value="arabinofuranosyltransferase like domain"/>
    <property type="match status" value="1"/>
</dbReference>
<evidence type="ECO:0000256" key="8">
    <source>
        <dbReference type="ARBA" id="ARBA00022989"/>
    </source>
</evidence>
<keyword evidence="9 12" id="KW-0472">Membrane</keyword>
<evidence type="ECO:0000259" key="14">
    <source>
        <dbReference type="Pfam" id="PF14896"/>
    </source>
</evidence>
<feature type="domain" description="Arabinosyltransferase C-terminal" evidence="14">
    <location>
        <begin position="821"/>
        <end position="1120"/>
    </location>
</feature>
<feature type="transmembrane region" description="Helical" evidence="12">
    <location>
        <begin position="240"/>
        <end position="257"/>
    </location>
</feature>
<feature type="domain" description="Arabinosyltransferase C-terminal" evidence="14">
    <location>
        <begin position="688"/>
        <end position="805"/>
    </location>
</feature>
<dbReference type="Pfam" id="PF17689">
    <property type="entry name" value="Arabino_trans_N"/>
    <property type="match status" value="1"/>
</dbReference>
<dbReference type="GO" id="GO:0071555">
    <property type="term" value="P:cell wall organization"/>
    <property type="evidence" value="ECO:0007669"/>
    <property type="project" value="UniProtKB-KW"/>
</dbReference>
<keyword evidence="5" id="KW-0328">Glycosyltransferase</keyword>
<feature type="compositionally biased region" description="Low complexity" evidence="11">
    <location>
        <begin position="771"/>
        <end position="832"/>
    </location>
</feature>
<dbReference type="Proteomes" id="UP000182237">
    <property type="component" value="Chromosome I"/>
</dbReference>
<evidence type="ECO:0000256" key="9">
    <source>
        <dbReference type="ARBA" id="ARBA00023136"/>
    </source>
</evidence>
<feature type="transmembrane region" description="Helical" evidence="12">
    <location>
        <begin position="535"/>
        <end position="555"/>
    </location>
</feature>
<feature type="transmembrane region" description="Helical" evidence="12">
    <location>
        <begin position="401"/>
        <end position="428"/>
    </location>
</feature>
<dbReference type="eggNOG" id="COG1807">
    <property type="taxonomic scope" value="Bacteria"/>
</dbReference>
<dbReference type="InterPro" id="IPR032731">
    <property type="entry name" value="Arabino_trans_C"/>
</dbReference>
<feature type="transmembrane region" description="Helical" evidence="12">
    <location>
        <begin position="591"/>
        <end position="613"/>
    </location>
</feature>
<dbReference type="Pfam" id="PF04602">
    <property type="entry name" value="Arabinose_trans"/>
    <property type="match status" value="1"/>
</dbReference>
<evidence type="ECO:0000256" key="7">
    <source>
        <dbReference type="ARBA" id="ARBA00022692"/>
    </source>
</evidence>
<name>A0A1H1TUY1_9CORY</name>
<dbReference type="InterPro" id="IPR042486">
    <property type="entry name" value="Arabino_trans_C_2"/>
</dbReference>
<feature type="transmembrane region" description="Helical" evidence="12">
    <location>
        <begin position="506"/>
        <end position="523"/>
    </location>
</feature>
<gene>
    <name evidence="16" type="ORF">SAMN04488539_2080</name>
</gene>
<keyword evidence="6 16" id="KW-0808">Transferase</keyword>
<dbReference type="Gene3D" id="2.60.120.940">
    <property type="entry name" value="EmbC, C-terminal domain, subdomain 2"/>
    <property type="match status" value="1"/>
</dbReference>
<dbReference type="InterPro" id="IPR027451">
    <property type="entry name" value="EmbABC_dom1"/>
</dbReference>
<evidence type="ECO:0000256" key="2">
    <source>
        <dbReference type="ARBA" id="ARBA00004651"/>
    </source>
</evidence>
<evidence type="ECO:0000256" key="11">
    <source>
        <dbReference type="SAM" id="MobiDB-lite"/>
    </source>
</evidence>
<feature type="transmembrane region" description="Helical" evidence="12">
    <location>
        <begin position="313"/>
        <end position="335"/>
    </location>
</feature>
<feature type="transmembrane region" description="Helical" evidence="12">
    <location>
        <begin position="633"/>
        <end position="653"/>
    </location>
</feature>
<evidence type="ECO:0000313" key="16">
    <source>
        <dbReference type="EMBL" id="SDS64008.1"/>
    </source>
</evidence>
<protein>
    <submittedName>
        <fullName evidence="16">Arabinosyltransferase C</fullName>
    </submittedName>
</protein>
<evidence type="ECO:0000256" key="10">
    <source>
        <dbReference type="ARBA" id="ARBA00023316"/>
    </source>
</evidence>
<keyword evidence="7 12" id="KW-0812">Transmembrane</keyword>
<evidence type="ECO:0000256" key="3">
    <source>
        <dbReference type="ARBA" id="ARBA00008195"/>
    </source>
</evidence>
<comment type="function">
    <text evidence="1">Arabinosyl transferase responsible for the polymerization of arabinose into the arabinan of arabinogalactan.</text>
</comment>
<evidence type="ECO:0000256" key="5">
    <source>
        <dbReference type="ARBA" id="ARBA00022676"/>
    </source>
</evidence>
<evidence type="ECO:0000256" key="6">
    <source>
        <dbReference type="ARBA" id="ARBA00022679"/>
    </source>
</evidence>
<evidence type="ECO:0000256" key="4">
    <source>
        <dbReference type="ARBA" id="ARBA00022475"/>
    </source>
</evidence>